<dbReference type="EMBL" id="CAKXAJ010026346">
    <property type="protein sequence ID" value="CAH2267071.1"/>
    <property type="molecule type" value="Genomic_DNA"/>
</dbReference>
<proteinExistence type="predicted"/>
<protein>
    <submittedName>
        <fullName evidence="1">Jg8335 protein</fullName>
    </submittedName>
</protein>
<reference evidence="1" key="1">
    <citation type="submission" date="2022-03" db="EMBL/GenBank/DDBJ databases">
        <authorList>
            <person name="Lindestad O."/>
        </authorList>
    </citation>
    <scope>NUCLEOTIDE SEQUENCE</scope>
</reference>
<evidence type="ECO:0000313" key="2">
    <source>
        <dbReference type="Proteomes" id="UP000838756"/>
    </source>
</evidence>
<name>A0A8S4SIE7_9NEOP</name>
<dbReference type="Proteomes" id="UP000838756">
    <property type="component" value="Unassembled WGS sequence"/>
</dbReference>
<organism evidence="1 2">
    <name type="scientific">Pararge aegeria aegeria</name>
    <dbReference type="NCBI Taxonomy" id="348720"/>
    <lineage>
        <taxon>Eukaryota</taxon>
        <taxon>Metazoa</taxon>
        <taxon>Ecdysozoa</taxon>
        <taxon>Arthropoda</taxon>
        <taxon>Hexapoda</taxon>
        <taxon>Insecta</taxon>
        <taxon>Pterygota</taxon>
        <taxon>Neoptera</taxon>
        <taxon>Endopterygota</taxon>
        <taxon>Lepidoptera</taxon>
        <taxon>Glossata</taxon>
        <taxon>Ditrysia</taxon>
        <taxon>Papilionoidea</taxon>
        <taxon>Nymphalidae</taxon>
        <taxon>Satyrinae</taxon>
        <taxon>Satyrini</taxon>
        <taxon>Parargina</taxon>
        <taxon>Pararge</taxon>
    </lineage>
</organism>
<comment type="caution">
    <text evidence="1">The sequence shown here is derived from an EMBL/GenBank/DDBJ whole genome shotgun (WGS) entry which is preliminary data.</text>
</comment>
<accession>A0A8S4SIE7</accession>
<evidence type="ECO:0000313" key="1">
    <source>
        <dbReference type="EMBL" id="CAH2267071.1"/>
    </source>
</evidence>
<sequence>MLGVSLRDQIRNVEIRKEPELPTRVSSEKEWTLGSQGAGMAAPSLVLIKMEAGRAFQILAVRIRNVDAKRFVRVRGISTT</sequence>
<dbReference type="AlphaFoldDB" id="A0A8S4SIE7"/>
<keyword evidence="2" id="KW-1185">Reference proteome</keyword>
<gene>
    <name evidence="1" type="primary">jg8335</name>
    <name evidence="1" type="ORF">PAEG_LOCUS25651</name>
</gene>